<gene>
    <name evidence="2" type="ORF">I8E28_18930</name>
</gene>
<name>A0A934UTM7_9BURK</name>
<sequence length="295" mass="32640">MRLSCSSRFAALLLGLAALCAPLASHATAEDLRARYAQLGEQLRPDANGHTLHVDSSEEKDRLTGDVYAVLDHPFATVAASLKEPAHWCDILILPFNTKYCHAVGGGSGPVLLLRIGRKAEHPIEQTFRLRLDWRNVAATGDHFETRLLAADGPVGTRDYRITLAAIPIDGNRTFMRLTYSYAFGFTSRIAMQAYLGTAGADKVGFTVVGRDGAGRPQYIGGVRGAIERTAMRYYLAIDAFLESLAAAPGQQAERRIQAWFTSTEKYARQLHEMDRQQYVAMKRQEVVRQQAIIE</sequence>
<reference evidence="2" key="1">
    <citation type="submission" date="2020-12" db="EMBL/GenBank/DDBJ databases">
        <title>Ramlibacter sp. nov., isolated from a freshwater alga, Cryptomonas.</title>
        <authorList>
            <person name="Kim H.M."/>
            <person name="Jeon C.O."/>
        </authorList>
    </citation>
    <scope>NUCLEOTIDE SEQUENCE</scope>
    <source>
        <strain evidence="2">CrO1</strain>
    </source>
</reference>
<evidence type="ECO:0000313" key="2">
    <source>
        <dbReference type="EMBL" id="MBK0394687.1"/>
    </source>
</evidence>
<keyword evidence="1" id="KW-0732">Signal</keyword>
<organism evidence="2 3">
    <name type="scientific">Ramlibacter algicola</name>
    <dbReference type="NCBI Taxonomy" id="2795217"/>
    <lineage>
        <taxon>Bacteria</taxon>
        <taxon>Pseudomonadati</taxon>
        <taxon>Pseudomonadota</taxon>
        <taxon>Betaproteobacteria</taxon>
        <taxon>Burkholderiales</taxon>
        <taxon>Comamonadaceae</taxon>
        <taxon>Ramlibacter</taxon>
    </lineage>
</organism>
<evidence type="ECO:0000313" key="3">
    <source>
        <dbReference type="Proteomes" id="UP000617041"/>
    </source>
</evidence>
<accession>A0A934UTM7</accession>
<dbReference type="AlphaFoldDB" id="A0A934UTM7"/>
<comment type="caution">
    <text evidence="2">The sequence shown here is derived from an EMBL/GenBank/DDBJ whole genome shotgun (WGS) entry which is preliminary data.</text>
</comment>
<dbReference type="Proteomes" id="UP000617041">
    <property type="component" value="Unassembled WGS sequence"/>
</dbReference>
<dbReference type="EMBL" id="JAEDAO010000001">
    <property type="protein sequence ID" value="MBK0394687.1"/>
    <property type="molecule type" value="Genomic_DNA"/>
</dbReference>
<keyword evidence="3" id="KW-1185">Reference proteome</keyword>
<feature type="chain" id="PRO_5037956104" evidence="1">
    <location>
        <begin position="30"/>
        <end position="295"/>
    </location>
</feature>
<dbReference type="RefSeq" id="WP_200789770.1">
    <property type="nucleotide sequence ID" value="NZ_JAEDAO010000001.1"/>
</dbReference>
<feature type="signal peptide" evidence="1">
    <location>
        <begin position="1"/>
        <end position="29"/>
    </location>
</feature>
<evidence type="ECO:0000256" key="1">
    <source>
        <dbReference type="SAM" id="SignalP"/>
    </source>
</evidence>
<protein>
    <submittedName>
        <fullName evidence="2">Uncharacterized protein</fullName>
    </submittedName>
</protein>
<proteinExistence type="predicted"/>